<gene>
    <name evidence="15" type="ORF">I5E68_03345</name>
</gene>
<feature type="domain" description="Peptidase M50" evidence="14">
    <location>
        <begin position="132"/>
        <end position="178"/>
    </location>
</feature>
<dbReference type="Pfam" id="PF02163">
    <property type="entry name" value="Peptidase_M50"/>
    <property type="match status" value="2"/>
</dbReference>
<dbReference type="AlphaFoldDB" id="A0A931HAI1"/>
<dbReference type="PANTHER" id="PTHR35864:SF1">
    <property type="entry name" value="ZINC METALLOPROTEASE YWHC-RELATED"/>
    <property type="match status" value="1"/>
</dbReference>
<keyword evidence="11" id="KW-0482">Metalloprotease</keyword>
<comment type="cofactor">
    <cofactor evidence="1">
        <name>Zn(2+)</name>
        <dbReference type="ChEBI" id="CHEBI:29105"/>
    </cofactor>
</comment>
<evidence type="ECO:0000256" key="3">
    <source>
        <dbReference type="ARBA" id="ARBA00007931"/>
    </source>
</evidence>
<feature type="transmembrane region" description="Helical" evidence="13">
    <location>
        <begin position="181"/>
        <end position="198"/>
    </location>
</feature>
<comment type="caution">
    <text evidence="15">The sequence shown here is derived from an EMBL/GenBank/DDBJ whole genome shotgun (WGS) entry which is preliminary data.</text>
</comment>
<evidence type="ECO:0000256" key="2">
    <source>
        <dbReference type="ARBA" id="ARBA00004651"/>
    </source>
</evidence>
<evidence type="ECO:0000256" key="8">
    <source>
        <dbReference type="ARBA" id="ARBA00022801"/>
    </source>
</evidence>
<dbReference type="GO" id="GO:0046872">
    <property type="term" value="F:metal ion binding"/>
    <property type="evidence" value="ECO:0007669"/>
    <property type="project" value="UniProtKB-KW"/>
</dbReference>
<proteinExistence type="inferred from homology"/>
<dbReference type="Proteomes" id="UP000617634">
    <property type="component" value="Unassembled WGS sequence"/>
</dbReference>
<keyword evidence="6 13" id="KW-0812">Transmembrane</keyword>
<evidence type="ECO:0000256" key="9">
    <source>
        <dbReference type="ARBA" id="ARBA00022833"/>
    </source>
</evidence>
<sequence length="228" mass="24706">MDLTPLQMAAIPLPLILAIVFHEVAHGWVARALGDPTAHDAGRLTLNPFKHVDPFGTVILPGFLALMKAPVFGWAKPVPVNGMRLGNPRRDMMIVAAAGPGSNFVLATLSAVLLGLFARLVPQDAGMVAEFVAFSLLVFIQFNVFLGLFNLLPFPPFDGSHIVQGLLPLHAARAYQRLRPYGFPLLFLVILVIPYLFPEWDVVEELVLPPVTWAIGLFLDLASSIAGG</sequence>
<reference evidence="15" key="1">
    <citation type="submission" date="2020-11" db="EMBL/GenBank/DDBJ databases">
        <title>Novosphingobium aureum sp. nov., a marine bacterium isolated from sediment of a salt flat.</title>
        <authorList>
            <person name="Yoo Y."/>
            <person name="Kim J.-J."/>
        </authorList>
    </citation>
    <scope>NUCLEOTIDE SEQUENCE</scope>
    <source>
        <strain evidence="15">YJ-S2-02</strain>
    </source>
</reference>
<evidence type="ECO:0000256" key="7">
    <source>
        <dbReference type="ARBA" id="ARBA00022723"/>
    </source>
</evidence>
<dbReference type="CDD" id="cd06158">
    <property type="entry name" value="S2P-M50_like_1"/>
    <property type="match status" value="1"/>
</dbReference>
<name>A0A931HAI1_9SPHN</name>
<evidence type="ECO:0000256" key="12">
    <source>
        <dbReference type="ARBA" id="ARBA00023136"/>
    </source>
</evidence>
<accession>A0A931HAI1</accession>
<comment type="similarity">
    <text evidence="3">Belongs to the peptidase M50B family.</text>
</comment>
<dbReference type="GO" id="GO:0006508">
    <property type="term" value="P:proteolysis"/>
    <property type="evidence" value="ECO:0007669"/>
    <property type="project" value="UniProtKB-KW"/>
</dbReference>
<evidence type="ECO:0000313" key="16">
    <source>
        <dbReference type="Proteomes" id="UP000617634"/>
    </source>
</evidence>
<keyword evidence="12 13" id="KW-0472">Membrane</keyword>
<evidence type="ECO:0000256" key="13">
    <source>
        <dbReference type="SAM" id="Phobius"/>
    </source>
</evidence>
<evidence type="ECO:0000259" key="14">
    <source>
        <dbReference type="Pfam" id="PF02163"/>
    </source>
</evidence>
<evidence type="ECO:0000256" key="5">
    <source>
        <dbReference type="ARBA" id="ARBA00022670"/>
    </source>
</evidence>
<evidence type="ECO:0000256" key="4">
    <source>
        <dbReference type="ARBA" id="ARBA00022475"/>
    </source>
</evidence>
<feature type="domain" description="Peptidase M50" evidence="14">
    <location>
        <begin position="14"/>
        <end position="115"/>
    </location>
</feature>
<dbReference type="InterPro" id="IPR008915">
    <property type="entry name" value="Peptidase_M50"/>
</dbReference>
<dbReference type="EMBL" id="JADZGI010000001">
    <property type="protein sequence ID" value="MBH0111988.1"/>
    <property type="molecule type" value="Genomic_DNA"/>
</dbReference>
<dbReference type="PANTHER" id="PTHR35864">
    <property type="entry name" value="ZINC METALLOPROTEASE MJ0611-RELATED"/>
    <property type="match status" value="1"/>
</dbReference>
<feature type="transmembrane region" description="Helical" evidence="13">
    <location>
        <begin position="56"/>
        <end position="75"/>
    </location>
</feature>
<feature type="transmembrane region" description="Helical" evidence="13">
    <location>
        <begin position="131"/>
        <end position="152"/>
    </location>
</feature>
<dbReference type="RefSeq" id="WP_197160765.1">
    <property type="nucleotide sequence ID" value="NZ_JADZGI010000001.1"/>
</dbReference>
<dbReference type="GO" id="GO:0008237">
    <property type="term" value="F:metallopeptidase activity"/>
    <property type="evidence" value="ECO:0007669"/>
    <property type="project" value="UniProtKB-KW"/>
</dbReference>
<evidence type="ECO:0000256" key="11">
    <source>
        <dbReference type="ARBA" id="ARBA00023049"/>
    </source>
</evidence>
<dbReference type="InterPro" id="IPR052348">
    <property type="entry name" value="Metallopeptidase_M50B"/>
</dbReference>
<evidence type="ECO:0000256" key="1">
    <source>
        <dbReference type="ARBA" id="ARBA00001947"/>
    </source>
</evidence>
<dbReference type="GO" id="GO:0005886">
    <property type="term" value="C:plasma membrane"/>
    <property type="evidence" value="ECO:0007669"/>
    <property type="project" value="UniProtKB-SubCell"/>
</dbReference>
<evidence type="ECO:0000313" key="15">
    <source>
        <dbReference type="EMBL" id="MBH0111988.1"/>
    </source>
</evidence>
<keyword evidence="5 15" id="KW-0645">Protease</keyword>
<protein>
    <submittedName>
        <fullName evidence="15">Site-2 protease family protein</fullName>
    </submittedName>
</protein>
<evidence type="ECO:0000256" key="10">
    <source>
        <dbReference type="ARBA" id="ARBA00022989"/>
    </source>
</evidence>
<organism evidence="15 16">
    <name type="scientific">Novosphingobium aureum</name>
    <dbReference type="NCBI Taxonomy" id="2792964"/>
    <lineage>
        <taxon>Bacteria</taxon>
        <taxon>Pseudomonadati</taxon>
        <taxon>Pseudomonadota</taxon>
        <taxon>Alphaproteobacteria</taxon>
        <taxon>Sphingomonadales</taxon>
        <taxon>Sphingomonadaceae</taxon>
        <taxon>Novosphingobium</taxon>
    </lineage>
</organism>
<keyword evidence="8" id="KW-0378">Hydrolase</keyword>
<keyword evidence="4" id="KW-1003">Cell membrane</keyword>
<keyword evidence="16" id="KW-1185">Reference proteome</keyword>
<feature type="transmembrane region" description="Helical" evidence="13">
    <location>
        <begin position="95"/>
        <end position="119"/>
    </location>
</feature>
<keyword evidence="7" id="KW-0479">Metal-binding</keyword>
<evidence type="ECO:0000256" key="6">
    <source>
        <dbReference type="ARBA" id="ARBA00022692"/>
    </source>
</evidence>
<keyword evidence="9" id="KW-0862">Zinc</keyword>
<keyword evidence="10 13" id="KW-1133">Transmembrane helix</keyword>
<comment type="subcellular location">
    <subcellularLocation>
        <location evidence="2">Cell membrane</location>
        <topology evidence="2">Multi-pass membrane protein</topology>
    </subcellularLocation>
</comment>
<dbReference type="InterPro" id="IPR044537">
    <property type="entry name" value="Rip2-like"/>
</dbReference>